<sequence length="396" mass="44537">MRRSTIGFLLLLLAFPGFSQGSFWLARTTGQLPFMEYGIGDDRLGGAKIGFLDSNVLVTIVDSFNTDYKVRLSTLHYAYIAKTSLVLQGKQVNRPIAHNPHLTGNIKVYGDTASDYVTLTLDDRYPYRGMQLLDPSRVVVDVFGVTSNTNWITQLHSAKEISNTWYEQVEDDVFRVYIQLKHPQHWGYAIAYDSVGRHLIIRIRRQPAVLDIRKLRIAIDAGHGGDNSGATGVTSKILEKNYTLLIAEQLRKMLKTAGVQHIFMTRTKDTTLSMPERIAMLKEYDPHLLVSIHLNSASYDTVEGTSTYYRYLGFRPLSMAILNRMLTLGLAEYGNVGSFNFSLSGPTNYPNVLVEVAFLSNPGDEKKILSPKFHKAVAQKIFLGIVDWLNAQKPKP</sequence>
<dbReference type="AlphaFoldDB" id="A0A8J2UFE6"/>
<dbReference type="PANTHER" id="PTHR30404:SF0">
    <property type="entry name" value="N-ACETYLMURAMOYL-L-ALANINE AMIDASE AMIC"/>
    <property type="match status" value="1"/>
</dbReference>
<keyword evidence="3" id="KW-0378">Hydrolase</keyword>
<dbReference type="SUPFAM" id="SSF53187">
    <property type="entry name" value="Zn-dependent exopeptidases"/>
    <property type="match status" value="1"/>
</dbReference>
<dbReference type="CDD" id="cd02696">
    <property type="entry name" value="MurNAc-LAA"/>
    <property type="match status" value="1"/>
</dbReference>
<keyword evidence="6" id="KW-1185">Reference proteome</keyword>
<proteinExistence type="predicted"/>
<comment type="catalytic activity">
    <reaction evidence="1">
        <text>Hydrolyzes the link between N-acetylmuramoyl residues and L-amino acid residues in certain cell-wall glycopeptides.</text>
        <dbReference type="EC" id="3.5.1.28"/>
    </reaction>
</comment>
<dbReference type="GO" id="GO:0008745">
    <property type="term" value="F:N-acetylmuramoyl-L-alanine amidase activity"/>
    <property type="evidence" value="ECO:0007669"/>
    <property type="project" value="UniProtKB-EC"/>
</dbReference>
<dbReference type="EC" id="3.5.1.28" evidence="2"/>
<dbReference type="Pfam" id="PF01520">
    <property type="entry name" value="Amidase_3"/>
    <property type="match status" value="1"/>
</dbReference>
<reference evidence="5" key="1">
    <citation type="journal article" date="2014" name="Int. J. Syst. Evol. Microbiol.">
        <title>Complete genome sequence of Corynebacterium casei LMG S-19264T (=DSM 44701T), isolated from a smear-ripened cheese.</title>
        <authorList>
            <consortium name="US DOE Joint Genome Institute (JGI-PGF)"/>
            <person name="Walter F."/>
            <person name="Albersmeier A."/>
            <person name="Kalinowski J."/>
            <person name="Ruckert C."/>
        </authorList>
    </citation>
    <scope>NUCLEOTIDE SEQUENCE</scope>
    <source>
        <strain evidence="5">CGMCC 1.15448</strain>
    </source>
</reference>
<dbReference type="GO" id="GO:0009253">
    <property type="term" value="P:peptidoglycan catabolic process"/>
    <property type="evidence" value="ECO:0007669"/>
    <property type="project" value="InterPro"/>
</dbReference>
<dbReference type="InterPro" id="IPR050695">
    <property type="entry name" value="N-acetylmuramoyl_amidase_3"/>
</dbReference>
<evidence type="ECO:0000256" key="3">
    <source>
        <dbReference type="ARBA" id="ARBA00022801"/>
    </source>
</evidence>
<dbReference type="GO" id="GO:0030288">
    <property type="term" value="C:outer membrane-bounded periplasmic space"/>
    <property type="evidence" value="ECO:0007669"/>
    <property type="project" value="TreeGrafter"/>
</dbReference>
<protein>
    <recommendedName>
        <fullName evidence="2">N-acetylmuramoyl-L-alanine amidase</fullName>
        <ecNumber evidence="2">3.5.1.28</ecNumber>
    </recommendedName>
</protein>
<dbReference type="Gene3D" id="3.40.630.40">
    <property type="entry name" value="Zn-dependent exopeptidases"/>
    <property type="match status" value="1"/>
</dbReference>
<dbReference type="EMBL" id="BMJC01000004">
    <property type="protein sequence ID" value="GGB10061.1"/>
    <property type="molecule type" value="Genomic_DNA"/>
</dbReference>
<dbReference type="PANTHER" id="PTHR30404">
    <property type="entry name" value="N-ACETYLMURAMOYL-L-ALANINE AMIDASE"/>
    <property type="match status" value="1"/>
</dbReference>
<name>A0A8J2UFE6_9BACT</name>
<dbReference type="Gene3D" id="2.60.40.3500">
    <property type="match status" value="1"/>
</dbReference>
<evidence type="ECO:0000256" key="2">
    <source>
        <dbReference type="ARBA" id="ARBA00011901"/>
    </source>
</evidence>
<comment type="caution">
    <text evidence="5">The sequence shown here is derived from an EMBL/GenBank/DDBJ whole genome shotgun (WGS) entry which is preliminary data.</text>
</comment>
<accession>A0A8J2UFE6</accession>
<dbReference type="RefSeq" id="WP_188934437.1">
    <property type="nucleotide sequence ID" value="NZ_BMJC01000004.1"/>
</dbReference>
<dbReference type="SMART" id="SM00646">
    <property type="entry name" value="Ami_3"/>
    <property type="match status" value="1"/>
</dbReference>
<dbReference type="Proteomes" id="UP000607559">
    <property type="component" value="Unassembled WGS sequence"/>
</dbReference>
<evidence type="ECO:0000313" key="5">
    <source>
        <dbReference type="EMBL" id="GGB10061.1"/>
    </source>
</evidence>
<evidence type="ECO:0000259" key="4">
    <source>
        <dbReference type="SMART" id="SM00646"/>
    </source>
</evidence>
<reference evidence="5" key="2">
    <citation type="submission" date="2020-09" db="EMBL/GenBank/DDBJ databases">
        <authorList>
            <person name="Sun Q."/>
            <person name="Zhou Y."/>
        </authorList>
    </citation>
    <scope>NUCLEOTIDE SEQUENCE</scope>
    <source>
        <strain evidence="5">CGMCC 1.15448</strain>
    </source>
</reference>
<gene>
    <name evidence="5" type="ORF">GCM10011511_37000</name>
</gene>
<dbReference type="InterPro" id="IPR002508">
    <property type="entry name" value="MurNAc-LAA_cat"/>
</dbReference>
<organism evidence="5 6">
    <name type="scientific">Puia dinghuensis</name>
    <dbReference type="NCBI Taxonomy" id="1792502"/>
    <lineage>
        <taxon>Bacteria</taxon>
        <taxon>Pseudomonadati</taxon>
        <taxon>Bacteroidota</taxon>
        <taxon>Chitinophagia</taxon>
        <taxon>Chitinophagales</taxon>
        <taxon>Chitinophagaceae</taxon>
        <taxon>Puia</taxon>
    </lineage>
</organism>
<feature type="domain" description="MurNAc-LAA" evidence="4">
    <location>
        <begin position="278"/>
        <end position="386"/>
    </location>
</feature>
<evidence type="ECO:0000313" key="6">
    <source>
        <dbReference type="Proteomes" id="UP000607559"/>
    </source>
</evidence>
<evidence type="ECO:0000256" key="1">
    <source>
        <dbReference type="ARBA" id="ARBA00001561"/>
    </source>
</evidence>